<evidence type="ECO:0000256" key="6">
    <source>
        <dbReference type="ARBA" id="ARBA00040132"/>
    </source>
</evidence>
<reference evidence="12 13" key="1">
    <citation type="submission" date="2013-02" db="EMBL/GenBank/DDBJ databases">
        <title>The Genome Sequence of Enterococcus phoeniculicola BAA-412.</title>
        <authorList>
            <consortium name="The Broad Institute Genome Sequencing Platform"/>
            <consortium name="The Broad Institute Genome Sequencing Center for Infectious Disease"/>
            <person name="Earl A.M."/>
            <person name="Gilmore M.S."/>
            <person name="Lebreton F."/>
            <person name="Walker B."/>
            <person name="Young S.K."/>
            <person name="Zeng Q."/>
            <person name="Gargeya S."/>
            <person name="Fitzgerald M."/>
            <person name="Haas B."/>
            <person name="Abouelleil A."/>
            <person name="Alvarado L."/>
            <person name="Arachchi H.M."/>
            <person name="Berlin A.M."/>
            <person name="Chapman S.B."/>
            <person name="Dewar J."/>
            <person name="Goldberg J."/>
            <person name="Griggs A."/>
            <person name="Gujja S."/>
            <person name="Hansen M."/>
            <person name="Howarth C."/>
            <person name="Imamovic A."/>
            <person name="Larimer J."/>
            <person name="McCowan C."/>
            <person name="Murphy C."/>
            <person name="Neiman D."/>
            <person name="Pearson M."/>
            <person name="Priest M."/>
            <person name="Roberts A."/>
            <person name="Saif S."/>
            <person name="Shea T."/>
            <person name="Sisk P."/>
            <person name="Sykes S."/>
            <person name="Wortman J."/>
            <person name="Nusbaum C."/>
            <person name="Birren B."/>
        </authorList>
    </citation>
    <scope>NUCLEOTIDE SEQUENCE [LARGE SCALE GENOMIC DNA]</scope>
    <source>
        <strain evidence="12 13">ATCC BAA-412</strain>
    </source>
</reference>
<keyword evidence="2" id="KW-0560">Oxidoreductase</keyword>
<dbReference type="Proteomes" id="UP000013785">
    <property type="component" value="Unassembled WGS sequence"/>
</dbReference>
<evidence type="ECO:0000256" key="5">
    <source>
        <dbReference type="ARBA" id="ARBA00039147"/>
    </source>
</evidence>
<evidence type="ECO:0000256" key="4">
    <source>
        <dbReference type="ARBA" id="ARBA00037918"/>
    </source>
</evidence>
<dbReference type="Gene3D" id="1.20.1090.10">
    <property type="entry name" value="Dehydroquinate synthase-like - alpha domain"/>
    <property type="match status" value="1"/>
</dbReference>
<sequence length="364" mass="39369">MKIFTSPGKYVQGPKILKTNLAMITAYGKQAIIVTDSFVWEMIGKTFNENLQKEAIATTIILLDKQSPNKDENPIVCREEAIDFVIALGGGKAIDFGKAVANKQKVPVIVVPTAASTDAPTSAISVTYDDKGFFQSYHYYDKNPDLVFVDTDVLVNAPVRMLKSGIADGLATFIEAEAVAKSHGKTLAGGTQTIAAHALAKTCEETLFFYGKQAIAANEAQAVTPAFEAVVEATTLLSGLGFESGGLAAAHALQNSFSSIEGEIQKKTHGEKVAFSTLVQLMLQGDSEERMERFITFYQSIGLPTTLNELGLGLSDKELLSLCEKTVDSEDTMKQMPMKITGNDLFWAIRATDSYVKMKVSAHK</sequence>
<evidence type="ECO:0000256" key="8">
    <source>
        <dbReference type="PIRSR" id="PIRSR000112-1"/>
    </source>
</evidence>
<dbReference type="InterPro" id="IPR016205">
    <property type="entry name" value="Glycerol_DH"/>
</dbReference>
<organism evidence="12 13">
    <name type="scientific">Enterococcus phoeniculicola ATCC BAA-412</name>
    <dbReference type="NCBI Taxonomy" id="1158610"/>
    <lineage>
        <taxon>Bacteria</taxon>
        <taxon>Bacillati</taxon>
        <taxon>Bacillota</taxon>
        <taxon>Bacilli</taxon>
        <taxon>Lactobacillales</taxon>
        <taxon>Enterococcaceae</taxon>
        <taxon>Enterococcus</taxon>
    </lineage>
</organism>
<dbReference type="HOGENOM" id="CLU_044754_1_0_9"/>
<dbReference type="EMBL" id="AJAT01000010">
    <property type="protein sequence ID" value="EOL46654.1"/>
    <property type="molecule type" value="Genomic_DNA"/>
</dbReference>
<feature type="binding site" evidence="8">
    <location>
        <position position="269"/>
    </location>
    <ligand>
        <name>glycerol</name>
        <dbReference type="ChEBI" id="CHEBI:17754"/>
    </ligand>
</feature>
<comment type="cofactor">
    <cofactor evidence="8">
        <name>Zn(2+)</name>
        <dbReference type="ChEBI" id="CHEBI:29105"/>
    </cofactor>
    <text evidence="8">Binds 1 zinc ion per subunit.</text>
</comment>
<feature type="binding site" evidence="10">
    <location>
        <begin position="91"/>
        <end position="95"/>
    </location>
    <ligand>
        <name>NAD(+)</name>
        <dbReference type="ChEBI" id="CHEBI:57540"/>
    </ligand>
</feature>
<dbReference type="Pfam" id="PF00465">
    <property type="entry name" value="Fe-ADH"/>
    <property type="match status" value="1"/>
</dbReference>
<dbReference type="RefSeq" id="WP_010767447.1">
    <property type="nucleotide sequence ID" value="NZ_ASWE01000002.1"/>
</dbReference>
<dbReference type="InterPro" id="IPR001670">
    <property type="entry name" value="ADH_Fe/GldA"/>
</dbReference>
<dbReference type="AlphaFoldDB" id="R3TYH0"/>
<dbReference type="GO" id="GO:0046872">
    <property type="term" value="F:metal ion binding"/>
    <property type="evidence" value="ECO:0007669"/>
    <property type="project" value="UniProtKB-KW"/>
</dbReference>
<feature type="binding site" evidence="8">
    <location>
        <position position="168"/>
    </location>
    <ligand>
        <name>glycerol</name>
        <dbReference type="ChEBI" id="CHEBI:17754"/>
    </ligand>
</feature>
<evidence type="ECO:0000256" key="10">
    <source>
        <dbReference type="PIRSR" id="PIRSR000112-3"/>
    </source>
</evidence>
<dbReference type="eggNOG" id="COG0371">
    <property type="taxonomic scope" value="Bacteria"/>
</dbReference>
<dbReference type="PANTHER" id="PTHR43616:SF5">
    <property type="entry name" value="GLYCEROL DEHYDROGENASE 1"/>
    <property type="match status" value="1"/>
</dbReference>
<dbReference type="PATRIC" id="fig|1158610.3.peg.752"/>
<protein>
    <recommendedName>
        <fullName evidence="6">Glycerol dehydrogenase</fullName>
        <ecNumber evidence="5">1.1.1.6</ecNumber>
    </recommendedName>
</protein>
<name>R3TYH0_9ENTE</name>
<feature type="binding site" evidence="10">
    <location>
        <position position="122"/>
    </location>
    <ligand>
        <name>NAD(+)</name>
        <dbReference type="ChEBI" id="CHEBI:57540"/>
    </ligand>
</feature>
<gene>
    <name evidence="12" type="ORF">UC3_00774</name>
</gene>
<evidence type="ECO:0000313" key="13">
    <source>
        <dbReference type="Proteomes" id="UP000013785"/>
    </source>
</evidence>
<feature type="binding site" evidence="9">
    <location>
        <position position="118"/>
    </location>
    <ligand>
        <name>glycerol</name>
        <dbReference type="ChEBI" id="CHEBI:17754"/>
    </ligand>
</feature>
<dbReference type="Gene3D" id="3.40.50.1970">
    <property type="match status" value="1"/>
</dbReference>
<comment type="catalytic activity">
    <reaction evidence="7">
        <text>glycerol + NAD(+) = dihydroxyacetone + NADH + H(+)</text>
        <dbReference type="Rhea" id="RHEA:13769"/>
        <dbReference type="ChEBI" id="CHEBI:15378"/>
        <dbReference type="ChEBI" id="CHEBI:16016"/>
        <dbReference type="ChEBI" id="CHEBI:17754"/>
        <dbReference type="ChEBI" id="CHEBI:57540"/>
        <dbReference type="ChEBI" id="CHEBI:57945"/>
        <dbReference type="EC" id="1.1.1.6"/>
    </reaction>
</comment>
<keyword evidence="3 10" id="KW-0520">NAD</keyword>
<keyword evidence="1 8" id="KW-0479">Metal-binding</keyword>
<evidence type="ECO:0000256" key="9">
    <source>
        <dbReference type="PIRSR" id="PIRSR000112-2"/>
    </source>
</evidence>
<evidence type="ECO:0000256" key="3">
    <source>
        <dbReference type="ARBA" id="ARBA00023027"/>
    </source>
</evidence>
<feature type="binding site" evidence="10">
    <location>
        <position position="36"/>
    </location>
    <ligand>
        <name>NAD(+)</name>
        <dbReference type="ChEBI" id="CHEBI:57540"/>
    </ligand>
</feature>
<evidence type="ECO:0000259" key="11">
    <source>
        <dbReference type="Pfam" id="PF00465"/>
    </source>
</evidence>
<evidence type="ECO:0000256" key="1">
    <source>
        <dbReference type="ARBA" id="ARBA00022723"/>
    </source>
</evidence>
<dbReference type="CDD" id="cd08170">
    <property type="entry name" value="GlyDH"/>
    <property type="match status" value="1"/>
</dbReference>
<comment type="pathway">
    <text evidence="4">Polyol metabolism; glycerol fermentation; glycerone phosphate from glycerol (oxidative route): step 1/2.</text>
</comment>
<feature type="domain" description="Alcohol dehydrogenase iron-type/glycerol dehydrogenase GldA" evidence="11">
    <location>
        <begin position="7"/>
        <end position="151"/>
    </location>
</feature>
<evidence type="ECO:0000256" key="2">
    <source>
        <dbReference type="ARBA" id="ARBA00023002"/>
    </source>
</evidence>
<dbReference type="NCBIfam" id="NF006941">
    <property type="entry name" value="PRK09423.1"/>
    <property type="match status" value="1"/>
</dbReference>
<dbReference type="PIRSF" id="PIRSF000112">
    <property type="entry name" value="Glycerol_dehydrogenase"/>
    <property type="match status" value="1"/>
</dbReference>
<proteinExistence type="predicted"/>
<dbReference type="GO" id="GO:0008888">
    <property type="term" value="F:glycerol dehydrogenase (NAD+) activity"/>
    <property type="evidence" value="ECO:0007669"/>
    <property type="project" value="UniProtKB-EC"/>
</dbReference>
<dbReference type="PANTHER" id="PTHR43616">
    <property type="entry name" value="GLYCEROL DEHYDROGENASE"/>
    <property type="match status" value="1"/>
</dbReference>
<keyword evidence="8" id="KW-0862">Zinc</keyword>
<accession>R3TYH0</accession>
<dbReference type="SUPFAM" id="SSF56796">
    <property type="entry name" value="Dehydroquinate synthase-like"/>
    <property type="match status" value="1"/>
</dbReference>
<comment type="caution">
    <text evidence="12">The sequence shown here is derived from an EMBL/GenBank/DDBJ whole genome shotgun (WGS) entry which is preliminary data.</text>
</comment>
<dbReference type="EC" id="1.1.1.6" evidence="5"/>
<feature type="binding site" evidence="8">
    <location>
        <position position="251"/>
    </location>
    <ligand>
        <name>glycerol</name>
        <dbReference type="ChEBI" id="CHEBI:17754"/>
    </ligand>
</feature>
<dbReference type="STRING" id="154621.RV11_GL001306"/>
<evidence type="ECO:0000256" key="7">
    <source>
        <dbReference type="ARBA" id="ARBA00049006"/>
    </source>
</evidence>
<keyword evidence="13" id="KW-1185">Reference proteome</keyword>
<feature type="binding site" evidence="10">
    <location>
        <begin position="113"/>
        <end position="116"/>
    </location>
    <ligand>
        <name>NAD(+)</name>
        <dbReference type="ChEBI" id="CHEBI:57540"/>
    </ligand>
</feature>
<dbReference type="OrthoDB" id="5198708at2"/>
<feature type="binding site" evidence="10">
    <location>
        <position position="128"/>
    </location>
    <ligand>
        <name>NAD(+)</name>
        <dbReference type="ChEBI" id="CHEBI:57540"/>
    </ligand>
</feature>
<evidence type="ECO:0000313" key="12">
    <source>
        <dbReference type="EMBL" id="EOL46654.1"/>
    </source>
</evidence>